<sequence>MSHDDGSTSQQQPSCTTVPLGKSVRRALCAALGIPKKRKDKPKQPTRDKDTSSSTELIGSFSKEEAAAMKESVVRVVLWSGVVEVYPEVVLACTVIRKHPPGLCLAHPDVFRNPHGAVLRPLEPLFPGQKFLLIPWSTVERLKQKIPEGSIGAFADEEGDEDTGSEEASESEDHSGGAAAAEEEEPPDDMAACSAREYFVARDRWSECRFRRLVRQGIAVEPSTEDDQPDRQRKDKARKKKKKRKGKGNKKKRRDRPAAPPAGLRVFATPRRTWEPSLPPVVEEESVASPLSTLQHPSQSEDARIDDSHEQ</sequence>
<feature type="compositionally biased region" description="Basic and acidic residues" evidence="1">
    <location>
        <begin position="42"/>
        <end position="51"/>
    </location>
</feature>
<keyword evidence="3" id="KW-1185">Reference proteome</keyword>
<evidence type="ECO:0000313" key="2">
    <source>
        <dbReference type="EMBL" id="CAL4920082.1"/>
    </source>
</evidence>
<proteinExistence type="predicted"/>
<dbReference type="AlphaFoldDB" id="A0ABC8X554"/>
<feature type="region of interest" description="Disordered" evidence="1">
    <location>
        <begin position="32"/>
        <end position="57"/>
    </location>
</feature>
<organism evidence="2 3">
    <name type="scientific">Urochloa decumbens</name>
    <dbReference type="NCBI Taxonomy" id="240449"/>
    <lineage>
        <taxon>Eukaryota</taxon>
        <taxon>Viridiplantae</taxon>
        <taxon>Streptophyta</taxon>
        <taxon>Embryophyta</taxon>
        <taxon>Tracheophyta</taxon>
        <taxon>Spermatophyta</taxon>
        <taxon>Magnoliopsida</taxon>
        <taxon>Liliopsida</taxon>
        <taxon>Poales</taxon>
        <taxon>Poaceae</taxon>
        <taxon>PACMAD clade</taxon>
        <taxon>Panicoideae</taxon>
        <taxon>Panicodae</taxon>
        <taxon>Paniceae</taxon>
        <taxon>Melinidinae</taxon>
        <taxon>Urochloa</taxon>
    </lineage>
</organism>
<gene>
    <name evidence="2" type="ORF">URODEC1_LOCUS20202</name>
</gene>
<feature type="compositionally biased region" description="Basic residues" evidence="1">
    <location>
        <begin position="234"/>
        <end position="255"/>
    </location>
</feature>
<name>A0ABC8X554_9POAL</name>
<dbReference type="InterPro" id="IPR025322">
    <property type="entry name" value="PADRE_dom"/>
</dbReference>
<accession>A0ABC8X554</accession>
<protein>
    <submittedName>
        <fullName evidence="2">Uncharacterized protein</fullName>
    </submittedName>
</protein>
<reference evidence="2 3" key="2">
    <citation type="submission" date="2024-10" db="EMBL/GenBank/DDBJ databases">
        <authorList>
            <person name="Ryan C."/>
        </authorList>
    </citation>
    <scope>NUCLEOTIDE SEQUENCE [LARGE SCALE GENOMIC DNA]</scope>
</reference>
<feature type="region of interest" description="Disordered" evidence="1">
    <location>
        <begin position="216"/>
        <end position="311"/>
    </location>
</feature>
<dbReference type="Proteomes" id="UP001497457">
    <property type="component" value="Chromosome 13rd"/>
</dbReference>
<feature type="compositionally biased region" description="Acidic residues" evidence="1">
    <location>
        <begin position="155"/>
        <end position="170"/>
    </location>
</feature>
<dbReference type="EMBL" id="OZ075123">
    <property type="protein sequence ID" value="CAL4920082.1"/>
    <property type="molecule type" value="Genomic_DNA"/>
</dbReference>
<reference evidence="3" key="1">
    <citation type="submission" date="2024-06" db="EMBL/GenBank/DDBJ databases">
        <authorList>
            <person name="Ryan C."/>
        </authorList>
    </citation>
    <scope>NUCLEOTIDE SEQUENCE [LARGE SCALE GENOMIC DNA]</scope>
</reference>
<dbReference type="Pfam" id="PF14009">
    <property type="entry name" value="PADRE"/>
    <property type="match status" value="1"/>
</dbReference>
<dbReference type="PANTHER" id="PTHR33052">
    <property type="entry name" value="DUF4228 DOMAIN PROTEIN-RELATED"/>
    <property type="match status" value="1"/>
</dbReference>
<evidence type="ECO:0000256" key="1">
    <source>
        <dbReference type="SAM" id="MobiDB-lite"/>
    </source>
</evidence>
<feature type="compositionally biased region" description="Basic and acidic residues" evidence="1">
    <location>
        <begin position="299"/>
        <end position="311"/>
    </location>
</feature>
<feature type="region of interest" description="Disordered" evidence="1">
    <location>
        <begin position="149"/>
        <end position="189"/>
    </location>
</feature>
<evidence type="ECO:0000313" key="3">
    <source>
        <dbReference type="Proteomes" id="UP001497457"/>
    </source>
</evidence>